<gene>
    <name evidence="1" type="ORF">OMM_14695</name>
</gene>
<evidence type="ECO:0000313" key="2">
    <source>
        <dbReference type="Proteomes" id="UP000189670"/>
    </source>
</evidence>
<evidence type="ECO:0000313" key="1">
    <source>
        <dbReference type="EMBL" id="ETR65173.1"/>
    </source>
</evidence>
<organism evidence="1 2">
    <name type="scientific">Candidatus Magnetoglobus multicellularis str. Araruama</name>
    <dbReference type="NCBI Taxonomy" id="890399"/>
    <lineage>
        <taxon>Bacteria</taxon>
        <taxon>Pseudomonadati</taxon>
        <taxon>Thermodesulfobacteriota</taxon>
        <taxon>Desulfobacteria</taxon>
        <taxon>Desulfobacterales</taxon>
        <taxon>Desulfobacteraceae</taxon>
        <taxon>Candidatus Magnetoglobus</taxon>
    </lineage>
</organism>
<sequence>DVVYTDPSKVGLNESSILDEAHEFSIFSAGTTIDIDVIPELVGRNRYRYDLTDIDLESLPIGDWAQWKVKFAEGSWEDQAGNLNKAETESFYVVRDLPRPTASLAYEKSVDLTMINAAKYIDITFIDVSGEGLDFESILDDDPEFTISGTGAADAKGSAAIIGAPEHLYGNTFRYSLVDYSRYNEFELFQEGSVNIEFIPGSFKDLAGTSNMINTESFTILAETESTVNAEDLVHLGPVYLAAPTIGINDLNFNDGKLVLTVGIGTEVAGLS</sequence>
<protein>
    <submittedName>
        <fullName evidence="1">Uncharacterized protein</fullName>
    </submittedName>
</protein>
<dbReference type="EMBL" id="ATBP01003126">
    <property type="protein sequence ID" value="ETR65173.1"/>
    <property type="molecule type" value="Genomic_DNA"/>
</dbReference>
<comment type="caution">
    <text evidence="1">The sequence shown here is derived from an EMBL/GenBank/DDBJ whole genome shotgun (WGS) entry which is preliminary data.</text>
</comment>
<name>A0A1V1NRJ1_9BACT</name>
<proteinExistence type="predicted"/>
<dbReference type="Proteomes" id="UP000189670">
    <property type="component" value="Unassembled WGS sequence"/>
</dbReference>
<dbReference type="AlphaFoldDB" id="A0A1V1NRJ1"/>
<reference evidence="2" key="1">
    <citation type="submission" date="2012-11" db="EMBL/GenBank/DDBJ databases">
        <authorList>
            <person name="Lucero-Rivera Y.E."/>
            <person name="Tovar-Ramirez D."/>
        </authorList>
    </citation>
    <scope>NUCLEOTIDE SEQUENCE [LARGE SCALE GENOMIC DNA]</scope>
    <source>
        <strain evidence="2">Araruama</strain>
    </source>
</reference>
<feature type="non-terminal residue" evidence="1">
    <location>
        <position position="1"/>
    </location>
</feature>
<feature type="non-terminal residue" evidence="1">
    <location>
        <position position="272"/>
    </location>
</feature>
<accession>A0A1V1NRJ1</accession>